<keyword evidence="1" id="KW-0678">Repressor</keyword>
<dbReference type="InterPro" id="IPR014036">
    <property type="entry name" value="DeoR-like_C"/>
</dbReference>
<name>A0A2T3NX42_9GAMM</name>
<proteinExistence type="predicted"/>
<dbReference type="InterPro" id="IPR036390">
    <property type="entry name" value="WH_DNA-bd_sf"/>
</dbReference>
<dbReference type="GO" id="GO:0003677">
    <property type="term" value="F:DNA binding"/>
    <property type="evidence" value="ECO:0007669"/>
    <property type="project" value="UniProtKB-KW"/>
</dbReference>
<dbReference type="PROSITE" id="PS51000">
    <property type="entry name" value="HTH_DEOR_2"/>
    <property type="match status" value="1"/>
</dbReference>
<keyword evidence="3" id="KW-0238">DNA-binding</keyword>
<feature type="domain" description="HTH deoR-type" evidence="5">
    <location>
        <begin position="11"/>
        <end position="66"/>
    </location>
</feature>
<dbReference type="InterPro" id="IPR037171">
    <property type="entry name" value="NagB/RpiA_transferase-like"/>
</dbReference>
<dbReference type="RefSeq" id="WP_051902234.1">
    <property type="nucleotide sequence ID" value="NZ_JGVO01000462.1"/>
</dbReference>
<dbReference type="PANTHER" id="PTHR30363:SF4">
    <property type="entry name" value="GLYCEROL-3-PHOSPHATE REGULON REPRESSOR"/>
    <property type="match status" value="1"/>
</dbReference>
<evidence type="ECO:0000313" key="7">
    <source>
        <dbReference type="Proteomes" id="UP000241771"/>
    </source>
</evidence>
<sequence>MAETPLDLNNPDTRQSLLVTRLQQGGNLVAKDIAGELAVSLDTIRRDLIALEKQGLLKRVKGGAVPASVPAKPFFDRLNEANAWLADAQVTIQSLLNGVQTLFLDGGTSTLAIAKAIPVGSSITVITPSPVIASHLLERQVDTILLGGRLRPLGAIATGANTVRDIGQYTADMAVLGVCGLDCDFGLSADDLDEADVKRTMVQQARKTVLLASKDKLHLRSPYLVTPIANIDVLVTNADSRLGEFVASDIEVMTV</sequence>
<dbReference type="EMBL" id="PYMA01000003">
    <property type="protein sequence ID" value="PSW20769.1"/>
    <property type="molecule type" value="Genomic_DNA"/>
</dbReference>
<dbReference type="InterPro" id="IPR050313">
    <property type="entry name" value="Carb_Metab_HTH_regulators"/>
</dbReference>
<evidence type="ECO:0000256" key="1">
    <source>
        <dbReference type="ARBA" id="ARBA00022491"/>
    </source>
</evidence>
<evidence type="ECO:0000256" key="2">
    <source>
        <dbReference type="ARBA" id="ARBA00023015"/>
    </source>
</evidence>
<comment type="caution">
    <text evidence="6">The sequence shown here is derived from an EMBL/GenBank/DDBJ whole genome shotgun (WGS) entry which is preliminary data.</text>
</comment>
<dbReference type="InterPro" id="IPR018356">
    <property type="entry name" value="Tscrpt_reg_HTH_DeoR_CS"/>
</dbReference>
<dbReference type="GO" id="GO:0003700">
    <property type="term" value="F:DNA-binding transcription factor activity"/>
    <property type="evidence" value="ECO:0007669"/>
    <property type="project" value="InterPro"/>
</dbReference>
<dbReference type="InterPro" id="IPR001034">
    <property type="entry name" value="DeoR_HTH"/>
</dbReference>
<dbReference type="SMART" id="SM00420">
    <property type="entry name" value="HTH_DEOR"/>
    <property type="match status" value="1"/>
</dbReference>
<evidence type="ECO:0000256" key="3">
    <source>
        <dbReference type="ARBA" id="ARBA00023125"/>
    </source>
</evidence>
<dbReference type="SUPFAM" id="SSF46785">
    <property type="entry name" value="Winged helix' DNA-binding domain"/>
    <property type="match status" value="1"/>
</dbReference>
<evidence type="ECO:0000313" key="6">
    <source>
        <dbReference type="EMBL" id="PSW20769.1"/>
    </source>
</evidence>
<organism evidence="6 7">
    <name type="scientific">Photobacterium sanctipauli</name>
    <dbReference type="NCBI Taxonomy" id="1342794"/>
    <lineage>
        <taxon>Bacteria</taxon>
        <taxon>Pseudomonadati</taxon>
        <taxon>Pseudomonadota</taxon>
        <taxon>Gammaproteobacteria</taxon>
        <taxon>Vibrionales</taxon>
        <taxon>Vibrionaceae</taxon>
        <taxon>Photobacterium</taxon>
    </lineage>
</organism>
<accession>A0A2T3NX42</accession>
<evidence type="ECO:0000259" key="5">
    <source>
        <dbReference type="PROSITE" id="PS51000"/>
    </source>
</evidence>
<keyword evidence="4" id="KW-0804">Transcription</keyword>
<dbReference type="Pfam" id="PF08220">
    <property type="entry name" value="HTH_DeoR"/>
    <property type="match status" value="1"/>
</dbReference>
<dbReference type="PRINTS" id="PR00037">
    <property type="entry name" value="HTHLACR"/>
</dbReference>
<dbReference type="OrthoDB" id="9814815at2"/>
<dbReference type="SMART" id="SM01134">
    <property type="entry name" value="DeoRC"/>
    <property type="match status" value="1"/>
</dbReference>
<keyword evidence="2" id="KW-0805">Transcription regulation</keyword>
<dbReference type="PROSITE" id="PS00894">
    <property type="entry name" value="HTH_DEOR_1"/>
    <property type="match status" value="1"/>
</dbReference>
<evidence type="ECO:0000256" key="4">
    <source>
        <dbReference type="ARBA" id="ARBA00023163"/>
    </source>
</evidence>
<protein>
    <submittedName>
        <fullName evidence="6">DeoR/GlpR transcriptional regulator</fullName>
    </submittedName>
</protein>
<dbReference type="PANTHER" id="PTHR30363">
    <property type="entry name" value="HTH-TYPE TRANSCRIPTIONAL REGULATOR SRLR-RELATED"/>
    <property type="match status" value="1"/>
</dbReference>
<dbReference type="SUPFAM" id="SSF100950">
    <property type="entry name" value="NagB/RpiA/CoA transferase-like"/>
    <property type="match status" value="1"/>
</dbReference>
<keyword evidence="7" id="KW-1185">Reference proteome</keyword>
<dbReference type="Proteomes" id="UP000241771">
    <property type="component" value="Unassembled WGS sequence"/>
</dbReference>
<reference evidence="6 7" key="1">
    <citation type="submission" date="2018-01" db="EMBL/GenBank/DDBJ databases">
        <title>Whole genome sequencing of Histamine producing bacteria.</title>
        <authorList>
            <person name="Butler K."/>
        </authorList>
    </citation>
    <scope>NUCLEOTIDE SEQUENCE [LARGE SCALE GENOMIC DNA]</scope>
    <source>
        <strain evidence="6 7">DSM 100436</strain>
    </source>
</reference>
<dbReference type="AlphaFoldDB" id="A0A2T3NX42"/>
<gene>
    <name evidence="6" type="ORF">C9I98_07985</name>
</gene>
<dbReference type="Pfam" id="PF00455">
    <property type="entry name" value="DeoRC"/>
    <property type="match status" value="1"/>
</dbReference>